<dbReference type="RefSeq" id="WP_120462941.1">
    <property type="nucleotide sequence ID" value="NZ_BMIW01000017.1"/>
</dbReference>
<evidence type="ECO:0000313" key="3">
    <source>
        <dbReference type="Proteomes" id="UP000608420"/>
    </source>
</evidence>
<proteinExistence type="predicted"/>
<comment type="caution">
    <text evidence="2">The sequence shown here is derived from an EMBL/GenBank/DDBJ whole genome shotgun (WGS) entry which is preliminary data.</text>
</comment>
<dbReference type="Proteomes" id="UP000608420">
    <property type="component" value="Unassembled WGS sequence"/>
</dbReference>
<sequence length="201" mass="22876">MNININNLVAKTTMLFLLTMSLTSCTSNNHQTTSSPIDSTSNSIVDIVTSPEKQDTTYKHEQLGFEITFPKSWDSSRYEIAEIENGIKVKYIPQNNLLEQATLFEIYVFGTKSEWDEWWEGGGKTEGVPFEKVGMVRENVFVIDGPTENIYKGLEEVDNEEYIRMIRSISDIEGSFKALDPSDSNYEPSNEISVDYEGIRE</sequence>
<feature type="signal peptide" evidence="1">
    <location>
        <begin position="1"/>
        <end position="26"/>
    </location>
</feature>
<evidence type="ECO:0000313" key="2">
    <source>
        <dbReference type="EMBL" id="GGG02716.1"/>
    </source>
</evidence>
<keyword evidence="1" id="KW-0732">Signal</keyword>
<reference evidence="3" key="1">
    <citation type="journal article" date="2019" name="Int. J. Syst. Evol. Microbiol.">
        <title>The Global Catalogue of Microorganisms (GCM) 10K type strain sequencing project: providing services to taxonomists for standard genome sequencing and annotation.</title>
        <authorList>
            <consortium name="The Broad Institute Genomics Platform"/>
            <consortium name="The Broad Institute Genome Sequencing Center for Infectious Disease"/>
            <person name="Wu L."/>
            <person name="Ma J."/>
        </authorList>
    </citation>
    <scope>NUCLEOTIDE SEQUENCE [LARGE SCALE GENOMIC DNA]</scope>
    <source>
        <strain evidence="3">CGMCC 1.15420</strain>
    </source>
</reference>
<gene>
    <name evidence="2" type="ORF">GCM10010913_25560</name>
</gene>
<dbReference type="EMBL" id="BMIW01000017">
    <property type="protein sequence ID" value="GGG02716.1"/>
    <property type="molecule type" value="Genomic_DNA"/>
</dbReference>
<evidence type="ECO:0008006" key="4">
    <source>
        <dbReference type="Google" id="ProtNLM"/>
    </source>
</evidence>
<evidence type="ECO:0000256" key="1">
    <source>
        <dbReference type="SAM" id="SignalP"/>
    </source>
</evidence>
<accession>A0ABQ1VWF7</accession>
<name>A0ABQ1VWF7_9BACL</name>
<keyword evidence="3" id="KW-1185">Reference proteome</keyword>
<organism evidence="2 3">
    <name type="scientific">Paenibacillus aceti</name>
    <dbReference type="NCBI Taxonomy" id="1820010"/>
    <lineage>
        <taxon>Bacteria</taxon>
        <taxon>Bacillati</taxon>
        <taxon>Bacillota</taxon>
        <taxon>Bacilli</taxon>
        <taxon>Bacillales</taxon>
        <taxon>Paenibacillaceae</taxon>
        <taxon>Paenibacillus</taxon>
    </lineage>
</organism>
<feature type="chain" id="PRO_5047207351" description="DUF4825 domain-containing protein" evidence="1">
    <location>
        <begin position="27"/>
        <end position="201"/>
    </location>
</feature>
<protein>
    <recommendedName>
        <fullName evidence="4">DUF4825 domain-containing protein</fullName>
    </recommendedName>
</protein>